<dbReference type="InterPro" id="IPR027417">
    <property type="entry name" value="P-loop_NTPase"/>
</dbReference>
<feature type="compositionally biased region" description="Acidic residues" evidence="7">
    <location>
        <begin position="136"/>
        <end position="148"/>
    </location>
</feature>
<feature type="transmembrane region" description="Helical" evidence="8">
    <location>
        <begin position="433"/>
        <end position="455"/>
    </location>
</feature>
<evidence type="ECO:0000256" key="7">
    <source>
        <dbReference type="SAM" id="MobiDB-lite"/>
    </source>
</evidence>
<comment type="subcellular location">
    <subcellularLocation>
        <location evidence="1">Membrane</location>
        <topology evidence="1">Multi-pass membrane protein</topology>
    </subcellularLocation>
</comment>
<dbReference type="Pfam" id="PF00004">
    <property type="entry name" value="AAA"/>
    <property type="match status" value="1"/>
</dbReference>
<dbReference type="AlphaFoldDB" id="A0A4T0M2I3"/>
<evidence type="ECO:0000256" key="2">
    <source>
        <dbReference type="ARBA" id="ARBA00009310"/>
    </source>
</evidence>
<name>A0A4T0M2I3_9BASI</name>
<feature type="compositionally biased region" description="Acidic residues" evidence="7">
    <location>
        <begin position="660"/>
        <end position="672"/>
    </location>
</feature>
<proteinExistence type="inferred from homology"/>
<dbReference type="Gene3D" id="1.10.8.60">
    <property type="match status" value="1"/>
</dbReference>
<comment type="similarity">
    <text evidence="2">Belongs to the CLPTM1 family.</text>
</comment>
<evidence type="ECO:0000256" key="4">
    <source>
        <dbReference type="ARBA" id="ARBA00022705"/>
    </source>
</evidence>
<dbReference type="GO" id="GO:0005524">
    <property type="term" value="F:ATP binding"/>
    <property type="evidence" value="ECO:0007669"/>
    <property type="project" value="InterPro"/>
</dbReference>
<feature type="compositionally biased region" description="Basic residues" evidence="7">
    <location>
        <begin position="728"/>
        <end position="741"/>
    </location>
</feature>
<feature type="compositionally biased region" description="Polar residues" evidence="7">
    <location>
        <begin position="627"/>
        <end position="639"/>
    </location>
</feature>
<feature type="domain" description="Cdc6/ORC1-like ATPase lid" evidence="10">
    <location>
        <begin position="951"/>
        <end position="1006"/>
    </location>
</feature>
<feature type="region of interest" description="Disordered" evidence="7">
    <location>
        <begin position="595"/>
        <end position="745"/>
    </location>
</feature>
<dbReference type="Pfam" id="PF05602">
    <property type="entry name" value="CLPTM1"/>
    <property type="match status" value="1"/>
</dbReference>
<dbReference type="GO" id="GO:0016887">
    <property type="term" value="F:ATP hydrolysis activity"/>
    <property type="evidence" value="ECO:0007669"/>
    <property type="project" value="InterPro"/>
</dbReference>
<feature type="transmembrane region" description="Helical" evidence="8">
    <location>
        <begin position="281"/>
        <end position="300"/>
    </location>
</feature>
<evidence type="ECO:0000313" key="11">
    <source>
        <dbReference type="EMBL" id="TIC69144.1"/>
    </source>
</evidence>
<dbReference type="InterPro" id="IPR003959">
    <property type="entry name" value="ATPase_AAA_core"/>
</dbReference>
<accession>A0A4T0M2I3</accession>
<dbReference type="PANTHER" id="PTHR21347:SF0">
    <property type="entry name" value="LIPID SCRAMBLASE CLPTM1L"/>
    <property type="match status" value="1"/>
</dbReference>
<gene>
    <name evidence="11" type="ORF">E3Q01_00508</name>
</gene>
<evidence type="ECO:0000256" key="3">
    <source>
        <dbReference type="ARBA" id="ARBA00022692"/>
    </source>
</evidence>
<evidence type="ECO:0000259" key="10">
    <source>
        <dbReference type="Pfam" id="PF22606"/>
    </source>
</evidence>
<dbReference type="Gene3D" id="3.40.50.300">
    <property type="entry name" value="P-loop containing nucleotide triphosphate hydrolases"/>
    <property type="match status" value="2"/>
</dbReference>
<dbReference type="SUPFAM" id="SSF52540">
    <property type="entry name" value="P-loop containing nucleoside triphosphate hydrolases"/>
    <property type="match status" value="1"/>
</dbReference>
<keyword evidence="4" id="KW-0235">DNA replication</keyword>
<evidence type="ECO:0000259" key="9">
    <source>
        <dbReference type="Pfam" id="PF00004"/>
    </source>
</evidence>
<keyword evidence="6 8" id="KW-0472">Membrane</keyword>
<dbReference type="InterPro" id="IPR008429">
    <property type="entry name" value="CLPTM1"/>
</dbReference>
<feature type="domain" description="ATPase AAA-type core" evidence="9">
    <location>
        <begin position="840"/>
        <end position="937"/>
    </location>
</feature>
<comment type="caution">
    <text evidence="11">The sequence shown here is derived from an EMBL/GenBank/DDBJ whole genome shotgun (WGS) entry which is preliminary data.</text>
</comment>
<feature type="region of interest" description="Disordered" evidence="7">
    <location>
        <begin position="127"/>
        <end position="149"/>
    </location>
</feature>
<evidence type="ECO:0000256" key="1">
    <source>
        <dbReference type="ARBA" id="ARBA00004141"/>
    </source>
</evidence>
<reference evidence="11 12" key="1">
    <citation type="submission" date="2019-03" db="EMBL/GenBank/DDBJ databases">
        <title>Sequencing 25 genomes of Wallemia mellicola.</title>
        <authorList>
            <person name="Gostincar C."/>
        </authorList>
    </citation>
    <scope>NUCLEOTIDE SEQUENCE [LARGE SCALE GENOMIC DNA]</scope>
    <source>
        <strain evidence="11 12">EXF-757</strain>
    </source>
</reference>
<dbReference type="EMBL" id="SPRX01000004">
    <property type="protein sequence ID" value="TIC69144.1"/>
    <property type="molecule type" value="Genomic_DNA"/>
</dbReference>
<evidence type="ECO:0000256" key="5">
    <source>
        <dbReference type="ARBA" id="ARBA00022989"/>
    </source>
</evidence>
<evidence type="ECO:0000256" key="6">
    <source>
        <dbReference type="ARBA" id="ARBA00023136"/>
    </source>
</evidence>
<dbReference type="Pfam" id="PF22606">
    <property type="entry name" value="Cdc6-ORC-like_ATPase_lid"/>
    <property type="match status" value="1"/>
</dbReference>
<dbReference type="InterPro" id="IPR054425">
    <property type="entry name" value="Cdc6_ORC1-like_ATPase_lid"/>
</dbReference>
<keyword evidence="5 8" id="KW-1133">Transmembrane helix</keyword>
<dbReference type="GO" id="GO:0012505">
    <property type="term" value="C:endomembrane system"/>
    <property type="evidence" value="ECO:0007669"/>
    <property type="project" value="TreeGrafter"/>
</dbReference>
<dbReference type="PANTHER" id="PTHR21347">
    <property type="entry name" value="CLEFT LIP AND PALATE ASSOCIATED TRANSMEMBRANE PROTEIN-RELATED"/>
    <property type="match status" value="1"/>
</dbReference>
<evidence type="ECO:0000256" key="8">
    <source>
        <dbReference type="SAM" id="Phobius"/>
    </source>
</evidence>
<sequence>MPVSTPEDATNSVVPVQVTNLWEKDTEMDLFIKLSTSNNPYLALETDDGLPEIHWTNINYGDWNLDRTASFDIELPESVKNNGTLWADFFLSKKDAPINQRDPSYDPLAVAHSRKLLTRFHPKKKARKEKNLLSDDSSDGEDDEEDKETPELIVPYWHSNLTVSIIQDTGINIPYTQTQPAARKFIALDPLNRRKEGVKPETGYHYPIIYPNDFWLLRNQFVELNETTDVVPLHISLSSLSFFKFNIYANIHAGMEEQAQTQGTGGELDEFKRMLVETNPYFLALTALVTLLHTVFEFLAFKNDVSHWKGENHDMVGVSLRSIIANVIVQIIILLYLIDNNENASWTIIGGQAIGLVIEAWKITKAINFKILPPAPNSWLPFNFQFEDRKELSEDEKKTREYDALAFRYVSWVMVPVLIAYTIYSLLYETHRGWYSFVISTLTSFVYAFGFVQLVPQLILNYKLKSVAHMPGRAMVYKTLSTVIDDLFSFIIKMPLLHRLSCFRDDVVFLIYLYQRWIYSVDPNRLNEYGQATDEKIEQFEKEKELSTFIAIAIAQIIKMPMTRTSRRLQKLSPERKNTEADLLALNEKLNIRTPRKAQATVVHHDNESDLTDKEESGETSPKRKNGTMSVHKSPTKKQVTPEKRRTLRSKKSVTLTTESENDSTDKEDEEDALSRRSTRISKLQLTPEKKRPLRSKKSVTLAPESTKKALARESTFGETSNTVFKTPSKKTPSKTPRKTPSRNALKKEDTFDEFVQPRKSLVSTFNGVADSTVSTPKKSLNRQDSFAVATTPASTNVYAYARNRVRTMNASSDEDQLIGRESEIEAIRSFLESSQSSLYVSGPPGGGKTAAVKLVVNGYDGRMHWTNCMALSGVDNLLDELRLVKSKSKSLLVILDEIDTLPHEDLLELFKIAAENDELKLIGIANALDLTSNQLQNSDHPPVHLQVHPYTAQQLSNIINDRLGEYKQLFMPQALELLSRKVSAMTGDIRQVVSVVTLCLDTVEKEQKKLRGAALCDVTVEEATKVTMPTMLKSITARVKASNKSANNTKIELLNLHSKIALLCVMLTMRRRSQLKSSLPLYESYCYLLNTHSTISPTSKSDFIDLVNVLTSSSILIEQYTQFDQNAMLGTPSKRARMKAALMATEPEFKLQYSEGEVIKLLGLSNGNSDENPQIEQLKRVYFSELKRIEQDVMKKSWQVKTPLSESNNPPVDVFV</sequence>
<organism evidence="11 12">
    <name type="scientific">Wallemia mellicola</name>
    <dbReference type="NCBI Taxonomy" id="1708541"/>
    <lineage>
        <taxon>Eukaryota</taxon>
        <taxon>Fungi</taxon>
        <taxon>Dikarya</taxon>
        <taxon>Basidiomycota</taxon>
        <taxon>Wallemiomycotina</taxon>
        <taxon>Wallemiomycetes</taxon>
        <taxon>Wallemiales</taxon>
        <taxon>Wallemiaceae</taxon>
        <taxon>Wallemia</taxon>
    </lineage>
</organism>
<feature type="transmembrane region" description="Helical" evidence="8">
    <location>
        <begin position="406"/>
        <end position="427"/>
    </location>
</feature>
<dbReference type="GO" id="GO:0006260">
    <property type="term" value="P:DNA replication"/>
    <property type="evidence" value="ECO:0007669"/>
    <property type="project" value="UniProtKB-KW"/>
</dbReference>
<dbReference type="Proteomes" id="UP000310708">
    <property type="component" value="Unassembled WGS sequence"/>
</dbReference>
<feature type="transmembrane region" description="Helical" evidence="8">
    <location>
        <begin position="320"/>
        <end position="338"/>
    </location>
</feature>
<feature type="compositionally biased region" description="Basic and acidic residues" evidence="7">
    <location>
        <begin position="603"/>
        <end position="617"/>
    </location>
</feature>
<keyword evidence="3 8" id="KW-0812">Transmembrane</keyword>
<evidence type="ECO:0000313" key="12">
    <source>
        <dbReference type="Proteomes" id="UP000310708"/>
    </source>
</evidence>
<dbReference type="CDD" id="cd00009">
    <property type="entry name" value="AAA"/>
    <property type="match status" value="1"/>
</dbReference>
<dbReference type="GO" id="GO:0016020">
    <property type="term" value="C:membrane"/>
    <property type="evidence" value="ECO:0007669"/>
    <property type="project" value="UniProtKB-SubCell"/>
</dbReference>
<protein>
    <submittedName>
        <fullName evidence="11">Cleft lip and palate transmembrane 1</fullName>
    </submittedName>
</protein>